<organism evidence="1 2">
    <name type="scientific">Flavobacterium johnsoniae</name>
    <name type="common">Cytophaga johnsonae</name>
    <dbReference type="NCBI Taxonomy" id="986"/>
    <lineage>
        <taxon>Bacteria</taxon>
        <taxon>Pseudomonadati</taxon>
        <taxon>Bacteroidota</taxon>
        <taxon>Flavobacteriia</taxon>
        <taxon>Flavobacteriales</taxon>
        <taxon>Flavobacteriaceae</taxon>
        <taxon>Flavobacterium</taxon>
    </lineage>
</organism>
<proteinExistence type="predicted"/>
<evidence type="ECO:0000313" key="1">
    <source>
        <dbReference type="EMBL" id="SHG12245.1"/>
    </source>
</evidence>
<dbReference type="PROSITE" id="PS51257">
    <property type="entry name" value="PROKAR_LIPOPROTEIN"/>
    <property type="match status" value="1"/>
</dbReference>
<dbReference type="Proteomes" id="UP000184112">
    <property type="component" value="Unassembled WGS sequence"/>
</dbReference>
<accession>A0A1M5H8L4</accession>
<gene>
    <name evidence="1" type="ORF">SAMN05444388_101745</name>
</gene>
<dbReference type="AlphaFoldDB" id="A0A1M5H8L4"/>
<dbReference type="EMBL" id="FQWH01000001">
    <property type="protein sequence ID" value="SHG12245.1"/>
    <property type="molecule type" value="Genomic_DNA"/>
</dbReference>
<reference evidence="1 2" key="1">
    <citation type="submission" date="2016-11" db="EMBL/GenBank/DDBJ databases">
        <authorList>
            <person name="Jaros S."/>
            <person name="Januszkiewicz K."/>
            <person name="Wedrychowicz H."/>
        </authorList>
    </citation>
    <scope>NUCLEOTIDE SEQUENCE [LARGE SCALE GENOMIC DNA]</scope>
    <source>
        <strain evidence="1 2">DSM 6792</strain>
    </source>
</reference>
<name>A0A1M5H8L4_FLAJO</name>
<protein>
    <recommendedName>
        <fullName evidence="3">DUF4595 domain-containing protein</fullName>
    </recommendedName>
</protein>
<evidence type="ECO:0008006" key="3">
    <source>
        <dbReference type="Google" id="ProtNLM"/>
    </source>
</evidence>
<dbReference type="RefSeq" id="WP_139261558.1">
    <property type="nucleotide sequence ID" value="NZ_FQWH01000001.1"/>
</dbReference>
<evidence type="ECO:0000313" key="2">
    <source>
        <dbReference type="Proteomes" id="UP000184112"/>
    </source>
</evidence>
<sequence length="261" mass="29838">MKKILFLSLILAVVSCISSKKESKNNEKPPLLLRKVKWTTVYKNEVTKDSNFFSYDDHNRLKTLSMFGIKVDSLVYDLSGQVISFRKLDVSGITKSTVIYQLDRIIIKSKIETSKNFQSPGEYNFTTTLYKDKTGRIELEKESCYEYDKDGDIYEKESCLTQKSKPKDTVYANVYNLIGDAIFLQIITGSSYQYGNKKRITFNSLTTHSIEPFDVSGYSTPLNKKYPKKEVVDSGEGITTVEYEYKKGTSSALLDVKNLRL</sequence>